<dbReference type="CDD" id="cd13589">
    <property type="entry name" value="PBP2_polyamine_RpCGA009"/>
    <property type="match status" value="1"/>
</dbReference>
<dbReference type="PANTHER" id="PTHR30222:SF2">
    <property type="entry name" value="ABC TRANSPORTER SUBSTRATE-BINDING PROTEIN"/>
    <property type="match status" value="1"/>
</dbReference>
<accession>A0A562NQF9</accession>
<dbReference type="Pfam" id="PF13416">
    <property type="entry name" value="SBP_bac_8"/>
    <property type="match status" value="1"/>
</dbReference>
<name>A0A562NQF9_9RHOB</name>
<keyword evidence="1" id="KW-0732">Signal</keyword>
<evidence type="ECO:0000256" key="1">
    <source>
        <dbReference type="ARBA" id="ARBA00022729"/>
    </source>
</evidence>
<proteinExistence type="predicted"/>
<dbReference type="Proteomes" id="UP000316225">
    <property type="component" value="Unassembled WGS sequence"/>
</dbReference>
<organism evidence="2 3">
    <name type="scientific">Paracoccus sulfuroxidans</name>
    <dbReference type="NCBI Taxonomy" id="384678"/>
    <lineage>
        <taxon>Bacteria</taxon>
        <taxon>Pseudomonadati</taxon>
        <taxon>Pseudomonadota</taxon>
        <taxon>Alphaproteobacteria</taxon>
        <taxon>Rhodobacterales</taxon>
        <taxon>Paracoccaceae</taxon>
        <taxon>Paracoccus</taxon>
    </lineage>
</organism>
<comment type="caution">
    <text evidence="2">The sequence shown here is derived from an EMBL/GenBank/DDBJ whole genome shotgun (WGS) entry which is preliminary data.</text>
</comment>
<gene>
    <name evidence="2" type="ORF">IQ24_02313</name>
</gene>
<keyword evidence="3" id="KW-1185">Reference proteome</keyword>
<reference evidence="2 3" key="1">
    <citation type="journal article" date="2015" name="Stand. Genomic Sci.">
        <title>Genomic Encyclopedia of Bacterial and Archaeal Type Strains, Phase III: the genomes of soil and plant-associated and newly described type strains.</title>
        <authorList>
            <person name="Whitman W.B."/>
            <person name="Woyke T."/>
            <person name="Klenk H.P."/>
            <person name="Zhou Y."/>
            <person name="Lilburn T.G."/>
            <person name="Beck B.J."/>
            <person name="De Vos P."/>
            <person name="Vandamme P."/>
            <person name="Eisen J.A."/>
            <person name="Garrity G."/>
            <person name="Hugenholtz P."/>
            <person name="Kyrpides N.C."/>
        </authorList>
    </citation>
    <scope>NUCLEOTIDE SEQUENCE [LARGE SCALE GENOMIC DNA]</scope>
    <source>
        <strain evidence="2 3">CGMCC 1.5364</strain>
    </source>
</reference>
<dbReference type="AlphaFoldDB" id="A0A562NQF9"/>
<sequence>MAFGDFVFAFRKTKSNRENVMKRLLAFTTALAILPLAGTAQELNVVSWGGAVAAAQMEAWHQPYMAETGVKINSIDADNPAVPVKLQVEAGNVTTDIADIEPSDLTRLCDEGLLEVLPIDELPDGADGTKAREDFIEGGLYDCGVGVLVYSTMIAYRSDKAEGVTSAADFFDLEKFPGKRGLRKGAKFALELALMADGVAPADVYATLATPEGVDRAFAKLDTIKPSVVWWEAGAQPPQLLADGEVVMTTAYNGRIFDAVMNEGSPFATLWDNQILDFNLYVIPKGAPNKDAAWAYMKWISESQREADLSKFISYGPPRKSAAALVGLFKDGKTEMAGNLPTNPDHMKTALTSNVEFWADHDVELTERFNTWLSQ</sequence>
<dbReference type="Gene3D" id="3.40.190.10">
    <property type="entry name" value="Periplasmic binding protein-like II"/>
    <property type="match status" value="2"/>
</dbReference>
<dbReference type="SUPFAM" id="SSF53850">
    <property type="entry name" value="Periplasmic binding protein-like II"/>
    <property type="match status" value="1"/>
</dbReference>
<dbReference type="EMBL" id="VLKU01000006">
    <property type="protein sequence ID" value="TWI33946.1"/>
    <property type="molecule type" value="Genomic_DNA"/>
</dbReference>
<dbReference type="PANTHER" id="PTHR30222">
    <property type="entry name" value="SPERMIDINE/PUTRESCINE-BINDING PERIPLASMIC PROTEIN"/>
    <property type="match status" value="1"/>
</dbReference>
<protein>
    <submittedName>
        <fullName evidence="2">Putative spermidine/putrescine transport system substrate-binding protein</fullName>
    </submittedName>
</protein>
<evidence type="ECO:0000313" key="3">
    <source>
        <dbReference type="Proteomes" id="UP000316225"/>
    </source>
</evidence>
<dbReference type="InterPro" id="IPR006059">
    <property type="entry name" value="SBP"/>
</dbReference>
<evidence type="ECO:0000313" key="2">
    <source>
        <dbReference type="EMBL" id="TWI33946.1"/>
    </source>
</evidence>